<dbReference type="AlphaFoldDB" id="A0A448WD88"/>
<feature type="region of interest" description="Disordered" evidence="1">
    <location>
        <begin position="1"/>
        <end position="25"/>
    </location>
</feature>
<evidence type="ECO:0000256" key="1">
    <source>
        <dbReference type="SAM" id="MobiDB-lite"/>
    </source>
</evidence>
<evidence type="ECO:0000313" key="2">
    <source>
        <dbReference type="EMBL" id="VEL08914.1"/>
    </source>
</evidence>
<reference evidence="2" key="1">
    <citation type="submission" date="2018-11" db="EMBL/GenBank/DDBJ databases">
        <authorList>
            <consortium name="Pathogen Informatics"/>
        </authorList>
    </citation>
    <scope>NUCLEOTIDE SEQUENCE</scope>
</reference>
<protein>
    <submittedName>
        <fullName evidence="2">Uncharacterized protein</fullName>
    </submittedName>
</protein>
<name>A0A448WD88_9PLAT</name>
<feature type="compositionally biased region" description="Low complexity" evidence="1">
    <location>
        <begin position="8"/>
        <end position="22"/>
    </location>
</feature>
<proteinExistence type="predicted"/>
<dbReference type="SUPFAM" id="SSF118310">
    <property type="entry name" value="AN1-like Zinc finger"/>
    <property type="match status" value="1"/>
</dbReference>
<keyword evidence="3" id="KW-1185">Reference proteome</keyword>
<sequence length="211" mass="22643">MPNTPLIGGFTTGTSESSSQSTFPLLPRQSSLAKSAAPNLIHSTSLADVASGSASFLLLVDAVRDTTATSQLNSRRHSHVAVTSFGSDACYNSTISTVASSNQPIGKQTRLLLTGPSCQLPMSPLSSNDDCNMSSGRRFIQRTDRATSSWQLDGSPNARTNESDVDRLAEVQTGGTRRRPDKRCHVCSKRTGLANSYTCRCVFFLSNKIIH</sequence>
<dbReference type="OrthoDB" id="756206at2759"/>
<gene>
    <name evidence="2" type="ORF">PXEA_LOCUS2354</name>
</gene>
<dbReference type="EMBL" id="CAAALY010005042">
    <property type="protein sequence ID" value="VEL08914.1"/>
    <property type="molecule type" value="Genomic_DNA"/>
</dbReference>
<accession>A0A448WD88</accession>
<evidence type="ECO:0000313" key="3">
    <source>
        <dbReference type="Proteomes" id="UP000784294"/>
    </source>
</evidence>
<dbReference type="Proteomes" id="UP000784294">
    <property type="component" value="Unassembled WGS sequence"/>
</dbReference>
<comment type="caution">
    <text evidence="2">The sequence shown here is derived from an EMBL/GenBank/DDBJ whole genome shotgun (WGS) entry which is preliminary data.</text>
</comment>
<organism evidence="2 3">
    <name type="scientific">Protopolystoma xenopodis</name>
    <dbReference type="NCBI Taxonomy" id="117903"/>
    <lineage>
        <taxon>Eukaryota</taxon>
        <taxon>Metazoa</taxon>
        <taxon>Spiralia</taxon>
        <taxon>Lophotrochozoa</taxon>
        <taxon>Platyhelminthes</taxon>
        <taxon>Monogenea</taxon>
        <taxon>Polyopisthocotylea</taxon>
        <taxon>Polystomatidea</taxon>
        <taxon>Polystomatidae</taxon>
        <taxon>Protopolystoma</taxon>
    </lineage>
</organism>
<dbReference type="InterPro" id="IPR035896">
    <property type="entry name" value="AN1-like_Znf"/>
</dbReference>